<dbReference type="GO" id="GO:0005524">
    <property type="term" value="F:ATP binding"/>
    <property type="evidence" value="ECO:0007669"/>
    <property type="project" value="UniProtKB-KW"/>
</dbReference>
<organism evidence="5 6">
    <name type="scientific">Prunus armeniaca</name>
    <name type="common">Apricot</name>
    <name type="synonym">Armeniaca vulgaris</name>
    <dbReference type="NCBI Taxonomy" id="36596"/>
    <lineage>
        <taxon>Eukaryota</taxon>
        <taxon>Viridiplantae</taxon>
        <taxon>Streptophyta</taxon>
        <taxon>Embryophyta</taxon>
        <taxon>Tracheophyta</taxon>
        <taxon>Spermatophyta</taxon>
        <taxon>Magnoliopsida</taxon>
        <taxon>eudicotyledons</taxon>
        <taxon>Gunneridae</taxon>
        <taxon>Pentapetalae</taxon>
        <taxon>rosids</taxon>
        <taxon>fabids</taxon>
        <taxon>Rosales</taxon>
        <taxon>Rosaceae</taxon>
        <taxon>Amygdaloideae</taxon>
        <taxon>Amygdaleae</taxon>
        <taxon>Prunus</taxon>
    </lineage>
</organism>
<keyword evidence="1" id="KW-0547">Nucleotide-binding</keyword>
<protein>
    <recommendedName>
        <fullName evidence="4">Histidyl tRNA synthetase-related domain-containing protein</fullName>
    </recommendedName>
</protein>
<accession>A0A6J5THH4</accession>
<dbReference type="GO" id="GO:0032543">
    <property type="term" value="P:mitochondrial translation"/>
    <property type="evidence" value="ECO:0007669"/>
    <property type="project" value="TreeGrafter"/>
</dbReference>
<dbReference type="InterPro" id="IPR024435">
    <property type="entry name" value="HisRS-related_dom"/>
</dbReference>
<gene>
    <name evidence="5" type="ORF">CURHAP_LOCUS3423</name>
</gene>
<dbReference type="GO" id="GO:0004821">
    <property type="term" value="F:histidine-tRNA ligase activity"/>
    <property type="evidence" value="ECO:0007669"/>
    <property type="project" value="TreeGrafter"/>
</dbReference>
<dbReference type="InterPro" id="IPR036621">
    <property type="entry name" value="Anticodon-bd_dom_sf"/>
</dbReference>
<dbReference type="AlphaFoldDB" id="A0A6J5THH4"/>
<reference evidence="5 6" key="1">
    <citation type="submission" date="2020-05" db="EMBL/GenBank/DDBJ databases">
        <authorList>
            <person name="Campoy J."/>
            <person name="Schneeberger K."/>
            <person name="Spophaly S."/>
        </authorList>
    </citation>
    <scope>NUCLEOTIDE SEQUENCE [LARGE SCALE GENOMIC DNA]</scope>
    <source>
        <strain evidence="5">PruArmRojPasFocal</strain>
    </source>
</reference>
<dbReference type="EMBL" id="CAEKDK010000001">
    <property type="protein sequence ID" value="CAB4263294.1"/>
    <property type="molecule type" value="Genomic_DNA"/>
</dbReference>
<dbReference type="PANTHER" id="PTHR11476:SF10">
    <property type="entry name" value="NON-SPECIFIC SERINE_THREONINE PROTEIN KINASE"/>
    <property type="match status" value="1"/>
</dbReference>
<dbReference type="Pfam" id="PF12745">
    <property type="entry name" value="HGTP_anticodon2"/>
    <property type="match status" value="1"/>
</dbReference>
<evidence type="ECO:0000313" key="6">
    <source>
        <dbReference type="Proteomes" id="UP000507222"/>
    </source>
</evidence>
<dbReference type="Gene3D" id="3.30.930.10">
    <property type="entry name" value="Bira Bifunctional Protein, Domain 2"/>
    <property type="match status" value="1"/>
</dbReference>
<dbReference type="PANTHER" id="PTHR11476">
    <property type="entry name" value="HISTIDYL-TRNA SYNTHETASE"/>
    <property type="match status" value="1"/>
</dbReference>
<evidence type="ECO:0000256" key="1">
    <source>
        <dbReference type="ARBA" id="ARBA00022741"/>
    </source>
</evidence>
<dbReference type="GO" id="GO:0005739">
    <property type="term" value="C:mitochondrion"/>
    <property type="evidence" value="ECO:0007669"/>
    <property type="project" value="TreeGrafter"/>
</dbReference>
<dbReference type="SUPFAM" id="SSF55681">
    <property type="entry name" value="Class II aaRS and biotin synthetases"/>
    <property type="match status" value="1"/>
</dbReference>
<evidence type="ECO:0000259" key="4">
    <source>
        <dbReference type="Pfam" id="PF12745"/>
    </source>
</evidence>
<name>A0A6J5THH4_PRUAR</name>
<dbReference type="InterPro" id="IPR045864">
    <property type="entry name" value="aa-tRNA-synth_II/BPL/LPL"/>
</dbReference>
<sequence length="321" mass="36238">MFYYLYCQQGDFDIIGGASALTEAEVIKVTRDIVARFFNSDFCDIHLNHGDLLEAIWSWVGVKSEHRQKVAELLSMMGSLRPQSSERKSKWVVIRRQLLQELNLPEAVVNRLQTVGLRFCGAADQALARLRGALPTVMLSRKHVESLRIYLSEARMAVKDNNPGSLTEGTLLAVGGRYDYLLRQMWGLEHVEIKPSWCCWSQPCIRDNNSAFSPYEVSNDVLVCSKGGGGLLAERMELVAELWEENIKAEFVPIPDPSLTEQYEYANEHDIKCLVIITDTGVSQKGSVKVRHLELKKEKEVERENLVSFPATLLTPGEPHC</sequence>
<dbReference type="FunFam" id="3.40.50.800:FF:000012">
    <property type="entry name" value="Histidine--tRNA ligase, cytoplasmic"/>
    <property type="match status" value="1"/>
</dbReference>
<dbReference type="GO" id="GO:0003723">
    <property type="term" value="F:RNA binding"/>
    <property type="evidence" value="ECO:0007669"/>
    <property type="project" value="TreeGrafter"/>
</dbReference>
<dbReference type="Proteomes" id="UP000507222">
    <property type="component" value="Unassembled WGS sequence"/>
</dbReference>
<keyword evidence="3" id="KW-0648">Protein biosynthesis</keyword>
<feature type="domain" description="Histidyl tRNA synthetase-related" evidence="4">
    <location>
        <begin position="220"/>
        <end position="309"/>
    </location>
</feature>
<evidence type="ECO:0000256" key="3">
    <source>
        <dbReference type="ARBA" id="ARBA00022917"/>
    </source>
</evidence>
<dbReference type="SUPFAM" id="SSF52954">
    <property type="entry name" value="Class II aaRS ABD-related"/>
    <property type="match status" value="1"/>
</dbReference>
<evidence type="ECO:0000256" key="2">
    <source>
        <dbReference type="ARBA" id="ARBA00022840"/>
    </source>
</evidence>
<evidence type="ECO:0000313" key="5">
    <source>
        <dbReference type="EMBL" id="CAB4263294.1"/>
    </source>
</evidence>
<proteinExistence type="predicted"/>
<keyword evidence="2" id="KW-0067">ATP-binding</keyword>
<dbReference type="GO" id="GO:0006427">
    <property type="term" value="P:histidyl-tRNA aminoacylation"/>
    <property type="evidence" value="ECO:0007669"/>
    <property type="project" value="TreeGrafter"/>
</dbReference>
<dbReference type="GO" id="GO:0005829">
    <property type="term" value="C:cytosol"/>
    <property type="evidence" value="ECO:0007669"/>
    <property type="project" value="TreeGrafter"/>
</dbReference>
<dbReference type="Gene3D" id="3.40.50.800">
    <property type="entry name" value="Anticodon-binding domain"/>
    <property type="match status" value="1"/>
</dbReference>